<proteinExistence type="inferred from homology"/>
<dbReference type="InterPro" id="IPR041701">
    <property type="entry name" value="MetN_ABC"/>
</dbReference>
<comment type="function">
    <text evidence="10">Part of the ABC transporter FtsEX involved in cellular division. Has ATPase activity. Essential for cell division and viability.</text>
</comment>
<dbReference type="Proteomes" id="UP000192638">
    <property type="component" value="Unassembled WGS sequence"/>
</dbReference>
<reference evidence="13" key="3">
    <citation type="submission" date="2023-07" db="EMBL/GenBank/DDBJ databases">
        <title>Complete genome sequence of Ligilactobacillus salivarius SRCM217594 isolated from Gallus gallus domesticus feces.</title>
        <authorList>
            <person name="Yang H.-G."/>
            <person name="Ryu M.-S."/>
            <person name="Ha G.-S."/>
            <person name="Yang H.-J."/>
            <person name="Jeong D.-Y."/>
        </authorList>
    </citation>
    <scope>NUCLEOTIDE SEQUENCE</scope>
    <source>
        <strain evidence="13">SRCM217594</strain>
    </source>
</reference>
<evidence type="ECO:0000256" key="1">
    <source>
        <dbReference type="ARBA" id="ARBA00005417"/>
    </source>
</evidence>
<dbReference type="InterPro" id="IPR045865">
    <property type="entry name" value="ACT-like_dom_sf"/>
</dbReference>
<dbReference type="Pfam" id="PF00005">
    <property type="entry name" value="ABC_tran"/>
    <property type="match status" value="1"/>
</dbReference>
<protein>
    <submittedName>
        <fullName evidence="12">ABC transporter, ATP-binding protein</fullName>
    </submittedName>
    <submittedName>
        <fullName evidence="13">ATP-binding cassette domain-containing protein</fullName>
    </submittedName>
    <submittedName>
        <fullName evidence="14">Methionine import ATP-binding protein MetN</fullName>
    </submittedName>
</protein>
<dbReference type="KEGG" id="lsj:LSJ_0160"/>
<dbReference type="SMART" id="SM00382">
    <property type="entry name" value="AAA"/>
    <property type="match status" value="1"/>
</dbReference>
<reference evidence="14 16" key="2">
    <citation type="submission" date="2017-03" db="EMBL/GenBank/DDBJ databases">
        <title>Phylogenomics and comparative genomics of Lactobacillus salivarius, a mammalian gut commensal.</title>
        <authorList>
            <person name="Harris H.M."/>
        </authorList>
    </citation>
    <scope>NUCLEOTIDE SEQUENCE [LARGE SCALE GENOMIC DNA]</scope>
    <source>
        <strain evidence="14 16">LMG 14477</strain>
    </source>
</reference>
<evidence type="ECO:0000256" key="2">
    <source>
        <dbReference type="ARBA" id="ARBA00022448"/>
    </source>
</evidence>
<evidence type="ECO:0000313" key="15">
    <source>
        <dbReference type="Proteomes" id="UP000029488"/>
    </source>
</evidence>
<accession>A0A089QDT2</accession>
<evidence type="ECO:0000313" key="12">
    <source>
        <dbReference type="EMBL" id="AIR09923.1"/>
    </source>
</evidence>
<keyword evidence="2" id="KW-0813">Transport</keyword>
<evidence type="ECO:0000256" key="5">
    <source>
        <dbReference type="ARBA" id="ARBA00022840"/>
    </source>
</evidence>
<dbReference type="SUPFAM" id="SSF55021">
    <property type="entry name" value="ACT-like"/>
    <property type="match status" value="1"/>
</dbReference>
<keyword evidence="4" id="KW-0547">Nucleotide-binding</keyword>
<evidence type="ECO:0000256" key="8">
    <source>
        <dbReference type="ARBA" id="ARBA00023136"/>
    </source>
</evidence>
<dbReference type="EMBL" id="NBEB01000009">
    <property type="protein sequence ID" value="OQQ86483.1"/>
    <property type="molecule type" value="Genomic_DNA"/>
</dbReference>
<dbReference type="Gene3D" id="3.40.50.300">
    <property type="entry name" value="P-loop containing nucleotide triphosphate hydrolases"/>
    <property type="match status" value="1"/>
</dbReference>
<dbReference type="Proteomes" id="UP000029488">
    <property type="component" value="Chromosome"/>
</dbReference>
<comment type="catalytic activity">
    <reaction evidence="9">
        <text>ATP + H2O = ADP + phosphate + H(+)</text>
        <dbReference type="Rhea" id="RHEA:13065"/>
        <dbReference type="ChEBI" id="CHEBI:15377"/>
        <dbReference type="ChEBI" id="CHEBI:15378"/>
        <dbReference type="ChEBI" id="CHEBI:30616"/>
        <dbReference type="ChEBI" id="CHEBI:43474"/>
        <dbReference type="ChEBI" id="CHEBI:456216"/>
    </reaction>
</comment>
<dbReference type="InterPro" id="IPR018449">
    <property type="entry name" value="NIL_domain"/>
</dbReference>
<feature type="domain" description="ABC transporter" evidence="11">
    <location>
        <begin position="7"/>
        <end position="249"/>
    </location>
</feature>
<keyword evidence="5 12" id="KW-0067">ATP-binding</keyword>
<evidence type="ECO:0000256" key="7">
    <source>
        <dbReference type="ARBA" id="ARBA00022970"/>
    </source>
</evidence>
<dbReference type="GO" id="GO:0005886">
    <property type="term" value="C:plasma membrane"/>
    <property type="evidence" value="ECO:0007669"/>
    <property type="project" value="UniProtKB-ARBA"/>
</dbReference>
<dbReference type="InterPro" id="IPR017871">
    <property type="entry name" value="ABC_transporter-like_CS"/>
</dbReference>
<evidence type="ECO:0000313" key="14">
    <source>
        <dbReference type="EMBL" id="OQQ86483.1"/>
    </source>
</evidence>
<dbReference type="GO" id="GO:0006865">
    <property type="term" value="P:amino acid transport"/>
    <property type="evidence" value="ECO:0007669"/>
    <property type="project" value="UniProtKB-KW"/>
</dbReference>
<dbReference type="Gene3D" id="3.30.70.260">
    <property type="match status" value="1"/>
</dbReference>
<dbReference type="InterPro" id="IPR027417">
    <property type="entry name" value="P-loop_NTPase"/>
</dbReference>
<keyword evidence="8" id="KW-0472">Membrane</keyword>
<evidence type="ECO:0000259" key="11">
    <source>
        <dbReference type="PROSITE" id="PS50893"/>
    </source>
</evidence>
<evidence type="ECO:0000256" key="4">
    <source>
        <dbReference type="ARBA" id="ARBA00022741"/>
    </source>
</evidence>
<evidence type="ECO:0000256" key="10">
    <source>
        <dbReference type="ARBA" id="ARBA00055994"/>
    </source>
</evidence>
<dbReference type="InterPro" id="IPR050086">
    <property type="entry name" value="MetN_ABC_transporter-like"/>
</dbReference>
<dbReference type="GO" id="GO:0005524">
    <property type="term" value="F:ATP binding"/>
    <property type="evidence" value="ECO:0007669"/>
    <property type="project" value="UniProtKB-KW"/>
</dbReference>
<keyword evidence="7" id="KW-0029">Amino-acid transport</keyword>
<evidence type="ECO:0000313" key="16">
    <source>
        <dbReference type="Proteomes" id="UP000192638"/>
    </source>
</evidence>
<dbReference type="SUPFAM" id="SSF52540">
    <property type="entry name" value="P-loop containing nucleoside triphosphate hydrolases"/>
    <property type="match status" value="1"/>
</dbReference>
<dbReference type="PANTHER" id="PTHR43166">
    <property type="entry name" value="AMINO ACID IMPORT ATP-BINDING PROTEIN"/>
    <property type="match status" value="1"/>
</dbReference>
<dbReference type="PANTHER" id="PTHR43166:SF30">
    <property type="entry name" value="METHIONINE IMPORT ATP-BINDING PROTEIN METN"/>
    <property type="match status" value="1"/>
</dbReference>
<comment type="similarity">
    <text evidence="1">Belongs to the ABC transporter superfamily.</text>
</comment>
<dbReference type="FunFam" id="3.40.50.300:FF:000056">
    <property type="entry name" value="Cell division ATP-binding protein FtsE"/>
    <property type="match status" value="1"/>
</dbReference>
<evidence type="ECO:0000256" key="3">
    <source>
        <dbReference type="ARBA" id="ARBA00022475"/>
    </source>
</evidence>
<dbReference type="InterPro" id="IPR003439">
    <property type="entry name" value="ABC_transporter-like_ATP-bd"/>
</dbReference>
<dbReference type="AlphaFoldDB" id="A0A089QDT2"/>
<dbReference type="RefSeq" id="WP_044004409.1">
    <property type="nucleotide sequence ID" value="NZ_CP007646.1"/>
</dbReference>
<dbReference type="EMBL" id="CP007646">
    <property type="protein sequence ID" value="AIR09923.1"/>
    <property type="molecule type" value="Genomic_DNA"/>
</dbReference>
<gene>
    <name evidence="14" type="ORF">B6U60_00695</name>
    <name evidence="12" type="ORF">LSJ_0160</name>
    <name evidence="13" type="ORF">QYC35_07980</name>
</gene>
<evidence type="ECO:0000256" key="9">
    <source>
        <dbReference type="ARBA" id="ARBA00049360"/>
    </source>
</evidence>
<evidence type="ECO:0000313" key="13">
    <source>
        <dbReference type="EMBL" id="MDN4834122.1"/>
    </source>
</evidence>
<dbReference type="GO" id="GO:0016887">
    <property type="term" value="F:ATP hydrolysis activity"/>
    <property type="evidence" value="ECO:0007669"/>
    <property type="project" value="InterPro"/>
</dbReference>
<dbReference type="Proteomes" id="UP001174888">
    <property type="component" value="Unassembled WGS sequence"/>
</dbReference>
<name>A0A089QDT2_9LACO</name>
<keyword evidence="6" id="KW-1278">Translocase</keyword>
<dbReference type="Pfam" id="PF09383">
    <property type="entry name" value="NIL"/>
    <property type="match status" value="1"/>
</dbReference>
<evidence type="ECO:0000256" key="6">
    <source>
        <dbReference type="ARBA" id="ARBA00022967"/>
    </source>
</evidence>
<sequence length="353" mass="39157">MTDIITLENIDVTFKQGKQVVNAVKNVNLNVEKGDVFGVVGYSGAGKSTLVRTINLLQKPTSGTVKVNGTLLFADNKQQISNKELQKQRRSIGMIFQHFNLLNETTVVDNVAFALRHSSLSDKEIEEKALNLLKLVGLEDKAKFYPIQLSGGEQQRVAIARALANDPEILISDESTSALDPRTTNQILDLLKELNAKLGLTIVLITHEMDAVKRIANKIAIMEHGVIIEKGKLRDVYLRPKEELSRQFVGGSLAAIETLKAFNLGNLSPDQKLFQLVFSAANVTKSIILELYKELGLDVSMLYGNIEVLESEPVGTMFILAKGEPDKLDKVADYLKKENVEVTRIDERGIWND</sequence>
<reference evidence="12 15" key="1">
    <citation type="journal article" date="2014" name="BMC Genomics">
        <title>Unusual genome complexity in Lactobacillus salivarius JCM1046.</title>
        <authorList>
            <person name="Raftis E.J."/>
            <person name="Forde B.M."/>
            <person name="Claesson M.J."/>
            <person name="O'Toole P.W."/>
        </authorList>
    </citation>
    <scope>NUCLEOTIDE SEQUENCE [LARGE SCALE GENOMIC DNA]</scope>
    <source>
        <strain evidence="12 15">JCM1046</strain>
    </source>
</reference>
<dbReference type="InterPro" id="IPR003593">
    <property type="entry name" value="AAA+_ATPase"/>
</dbReference>
<dbReference type="EMBL" id="JAUIQT010000001">
    <property type="protein sequence ID" value="MDN4834122.1"/>
    <property type="molecule type" value="Genomic_DNA"/>
</dbReference>
<organism evidence="12 15">
    <name type="scientific">Ligilactobacillus salivarius</name>
    <dbReference type="NCBI Taxonomy" id="1624"/>
    <lineage>
        <taxon>Bacteria</taxon>
        <taxon>Bacillati</taxon>
        <taxon>Bacillota</taxon>
        <taxon>Bacilli</taxon>
        <taxon>Lactobacillales</taxon>
        <taxon>Lactobacillaceae</taxon>
        <taxon>Ligilactobacillus</taxon>
    </lineage>
</organism>
<keyword evidence="3" id="KW-1003">Cell membrane</keyword>
<dbReference type="SMART" id="SM00930">
    <property type="entry name" value="NIL"/>
    <property type="match status" value="1"/>
</dbReference>
<dbReference type="PROSITE" id="PS00211">
    <property type="entry name" value="ABC_TRANSPORTER_1"/>
    <property type="match status" value="1"/>
</dbReference>
<dbReference type="CDD" id="cd03258">
    <property type="entry name" value="ABC_MetN_methionine_transporter"/>
    <property type="match status" value="1"/>
</dbReference>
<dbReference type="PROSITE" id="PS50893">
    <property type="entry name" value="ABC_TRANSPORTER_2"/>
    <property type="match status" value="1"/>
</dbReference>